<dbReference type="PANTHER" id="PTHR22948:SF18">
    <property type="entry name" value="TUDOR AND KH DOMAIN-CONTAINING PROTEIN"/>
    <property type="match status" value="1"/>
</dbReference>
<evidence type="ECO:0000259" key="3">
    <source>
        <dbReference type="PROSITE" id="PS50304"/>
    </source>
</evidence>
<dbReference type="Pfam" id="PF00567">
    <property type="entry name" value="TUDOR"/>
    <property type="match status" value="1"/>
</dbReference>
<evidence type="ECO:0000256" key="2">
    <source>
        <dbReference type="SAM" id="MobiDB-lite"/>
    </source>
</evidence>
<dbReference type="InterPro" id="IPR036612">
    <property type="entry name" value="KH_dom_type_1_sf"/>
</dbReference>
<organism evidence="4 5">
    <name type="scientific">Cricetulus griseus</name>
    <name type="common">Chinese hamster</name>
    <name type="synonym">Cricetulus barabensis griseus</name>
    <dbReference type="NCBI Taxonomy" id="10029"/>
    <lineage>
        <taxon>Eukaryota</taxon>
        <taxon>Metazoa</taxon>
        <taxon>Chordata</taxon>
        <taxon>Craniata</taxon>
        <taxon>Vertebrata</taxon>
        <taxon>Euteleostomi</taxon>
        <taxon>Mammalia</taxon>
        <taxon>Eutheria</taxon>
        <taxon>Euarchontoglires</taxon>
        <taxon>Glires</taxon>
        <taxon>Rodentia</taxon>
        <taxon>Myomorpha</taxon>
        <taxon>Muroidea</taxon>
        <taxon>Cricetidae</taxon>
        <taxon>Cricetinae</taxon>
        <taxon>Cricetulus</taxon>
    </lineage>
</organism>
<accession>A0A9J7FU96</accession>
<dbReference type="RefSeq" id="XP_027267181.1">
    <property type="nucleotide sequence ID" value="XM_027411380.1"/>
</dbReference>
<dbReference type="Pfam" id="PF00013">
    <property type="entry name" value="KH_1"/>
    <property type="match status" value="1"/>
</dbReference>
<dbReference type="GO" id="GO:0043186">
    <property type="term" value="C:P granule"/>
    <property type="evidence" value="ECO:0007669"/>
    <property type="project" value="TreeGrafter"/>
</dbReference>
<evidence type="ECO:0000256" key="1">
    <source>
        <dbReference type="PROSITE-ProRule" id="PRU00117"/>
    </source>
</evidence>
<dbReference type="InterPro" id="IPR002999">
    <property type="entry name" value="Tudor"/>
</dbReference>
<dbReference type="AlphaFoldDB" id="A0A9J7FU96"/>
<keyword evidence="1" id="KW-0694">RNA-binding</keyword>
<evidence type="ECO:0000313" key="5">
    <source>
        <dbReference type="RefSeq" id="XP_027267181.1"/>
    </source>
</evidence>
<dbReference type="SMART" id="SM00333">
    <property type="entry name" value="TUDOR"/>
    <property type="match status" value="1"/>
</dbReference>
<dbReference type="PROSITE" id="PS50304">
    <property type="entry name" value="TUDOR"/>
    <property type="match status" value="1"/>
</dbReference>
<feature type="region of interest" description="Disordered" evidence="2">
    <location>
        <begin position="524"/>
        <end position="551"/>
    </location>
</feature>
<dbReference type="GO" id="GO:0030719">
    <property type="term" value="P:P granule organization"/>
    <property type="evidence" value="ECO:0007669"/>
    <property type="project" value="TreeGrafter"/>
</dbReference>
<dbReference type="PROSITE" id="PS50084">
    <property type="entry name" value="KH_TYPE_1"/>
    <property type="match status" value="1"/>
</dbReference>
<dbReference type="InterPro" id="IPR035437">
    <property type="entry name" value="SNase_OB-fold_sf"/>
</dbReference>
<sequence>MEEDKKELPATLVHWRLSVPGHGSPQFLIHFRVKQDRSTKAEGTVRCKAKAAIHQIPRGNSPMFEQFSVPQRSVDRIIGRGGETIRSICKTSGSKITCHKESEGSRALTSLVYKSYFQDSLQSHRETLSRKKKKKKTESERTLLPISVRREEVMEPGGAGEAVLWKNTGTSMGPAVPLEVPLRKSAGDMVAAGPKESSWEKCTDDSLENSGAQNCPEMSMIEVPSPDFSFHTDEYLDIYISAYEHPNHFWIQISGSHSLQLDQLNIEMTQHYENSLPEDLTLHIAAPYSADGCWYRAQILGTLENGNLDLYFVDFGDNGDCPLKDLRALRSDFLSLPFQAIECSLAQIAPSGEQGEEEALDEFERFTHFPDSKSLVAKISSYVQTRISTWPKIHLYDTSNGKKLDIGLGLAHKGYAVELSEDVEDDGTVPDVLKDMATETDASLASILNETQKSPILPQLIRRNYIVFSCVAEAVPQVLAVYFLLPECRDCRLSHLSSDGTLPDSTFTSPLHWTISHLKRASGVKLRPGPRLPEQELQHPRSGQRPLHLLT</sequence>
<dbReference type="GO" id="GO:0034587">
    <property type="term" value="P:piRNA processing"/>
    <property type="evidence" value="ECO:0007669"/>
    <property type="project" value="TreeGrafter"/>
</dbReference>
<reference evidence="5" key="3">
    <citation type="submission" date="2025-08" db="UniProtKB">
        <authorList>
            <consortium name="RefSeq"/>
        </authorList>
    </citation>
    <scope>IDENTIFICATION</scope>
    <source>
        <strain evidence="5">17A/GY</strain>
        <tissue evidence="5">Liver</tissue>
    </source>
</reference>
<proteinExistence type="predicted"/>
<name>A0A9J7FU96_CRIGR</name>
<dbReference type="InterPro" id="IPR050621">
    <property type="entry name" value="Tudor_domain_containing"/>
</dbReference>
<dbReference type="GO" id="GO:0003723">
    <property type="term" value="F:RNA binding"/>
    <property type="evidence" value="ECO:0007669"/>
    <property type="project" value="UniProtKB-UniRule"/>
</dbReference>
<keyword evidence="4" id="KW-1185">Reference proteome</keyword>
<reference evidence="4" key="2">
    <citation type="journal article" date="2020" name="Biotechnol. Bioeng.">
        <title>Chromosome-scale scaffolds for the Chinese hamster reference genome assembly to facilitate the study of the CHO epigenome.</title>
        <authorList>
            <person name="Hilliard W."/>
            <person name="MacDonald M."/>
            <person name="Lee K.H."/>
        </authorList>
    </citation>
    <scope>NUCLEOTIDE SEQUENCE [LARGE SCALE GENOMIC DNA]</scope>
    <source>
        <strain evidence="4">17A/GY</strain>
    </source>
</reference>
<evidence type="ECO:0000313" key="4">
    <source>
        <dbReference type="Proteomes" id="UP001108280"/>
    </source>
</evidence>
<feature type="domain" description="Tudor" evidence="3">
    <location>
        <begin position="277"/>
        <end position="336"/>
    </location>
</feature>
<dbReference type="Proteomes" id="UP001108280">
    <property type="component" value="Chromosome 4"/>
</dbReference>
<dbReference type="SUPFAM" id="SSF63748">
    <property type="entry name" value="Tudor/PWWP/MBT"/>
    <property type="match status" value="1"/>
</dbReference>
<dbReference type="Gene3D" id="2.30.30.140">
    <property type="match status" value="1"/>
</dbReference>
<dbReference type="GeneID" id="100751975"/>
<protein>
    <submittedName>
        <fullName evidence="5">LOW QUALITY PROTEIN: tudor and KH domain-containing protein-like isoform X2</fullName>
    </submittedName>
</protein>
<reference evidence="4" key="1">
    <citation type="journal article" date="2018" name="Biotechnol. Bioeng.">
        <title>A reference genome of the Chinese hamster based on a hybrid assembly strategy.</title>
        <authorList>
            <person name="Rupp O."/>
            <person name="MacDonald M.L."/>
            <person name="Li S."/>
            <person name="Dhiman H."/>
            <person name="Polson S."/>
            <person name="Griep S."/>
            <person name="Heffner K."/>
            <person name="Hernandez I."/>
            <person name="Brinkrolf K."/>
            <person name="Jadhav V."/>
            <person name="Samoudi M."/>
            <person name="Hao H."/>
            <person name="Kingham B."/>
            <person name="Goesmann A."/>
            <person name="Betenbaugh M.J."/>
            <person name="Lewis N.E."/>
            <person name="Borth N."/>
            <person name="Lee K.H."/>
        </authorList>
    </citation>
    <scope>NUCLEOTIDE SEQUENCE [LARGE SCALE GENOMIC DNA]</scope>
    <source>
        <strain evidence="4">17A/GY</strain>
    </source>
</reference>
<dbReference type="Gene3D" id="3.30.1370.10">
    <property type="entry name" value="K Homology domain, type 1"/>
    <property type="match status" value="1"/>
</dbReference>
<dbReference type="PANTHER" id="PTHR22948">
    <property type="entry name" value="TUDOR DOMAIN CONTAINING PROTEIN"/>
    <property type="match status" value="1"/>
</dbReference>
<dbReference type="KEGG" id="cge:100751975"/>
<dbReference type="Gene3D" id="2.40.50.90">
    <property type="match status" value="1"/>
</dbReference>
<dbReference type="GO" id="GO:0007283">
    <property type="term" value="P:spermatogenesis"/>
    <property type="evidence" value="ECO:0007669"/>
    <property type="project" value="TreeGrafter"/>
</dbReference>
<dbReference type="InterPro" id="IPR004088">
    <property type="entry name" value="KH_dom_type_1"/>
</dbReference>
<dbReference type="SUPFAM" id="SSF54791">
    <property type="entry name" value="Eukaryotic type KH-domain (KH-domain type I)"/>
    <property type="match status" value="1"/>
</dbReference>
<dbReference type="OrthoDB" id="9995375at2759"/>
<gene>
    <name evidence="5" type="primary">LOC100751975</name>
</gene>